<keyword evidence="2" id="KW-0472">Membrane</keyword>
<dbReference type="InterPro" id="IPR001223">
    <property type="entry name" value="Glyco_hydro18_cat"/>
</dbReference>
<evidence type="ECO:0000256" key="1">
    <source>
        <dbReference type="SAM" id="MobiDB-lite"/>
    </source>
</evidence>
<feature type="transmembrane region" description="Helical" evidence="2">
    <location>
        <begin position="30"/>
        <end position="51"/>
    </location>
</feature>
<feature type="non-terminal residue" evidence="4">
    <location>
        <position position="1"/>
    </location>
</feature>
<dbReference type="Gene3D" id="3.20.20.80">
    <property type="entry name" value="Glycosidases"/>
    <property type="match status" value="2"/>
</dbReference>
<dbReference type="PANTHER" id="PTHR11177">
    <property type="entry name" value="CHITINASE"/>
    <property type="match status" value="1"/>
</dbReference>
<dbReference type="PANTHER" id="PTHR11177:SF317">
    <property type="entry name" value="CHITINASE 12-RELATED"/>
    <property type="match status" value="1"/>
</dbReference>
<dbReference type="SMART" id="SM00636">
    <property type="entry name" value="Glyco_18"/>
    <property type="match status" value="1"/>
</dbReference>
<comment type="caution">
    <text evidence="4">The sequence shown here is derived from an EMBL/GenBank/DDBJ whole genome shotgun (WGS) entry which is preliminary data.</text>
</comment>
<feature type="compositionally biased region" description="Low complexity" evidence="1">
    <location>
        <begin position="553"/>
        <end position="565"/>
    </location>
</feature>
<dbReference type="EMBL" id="JALLPB020000100">
    <property type="protein sequence ID" value="KAL3817553.1"/>
    <property type="molecule type" value="Genomic_DNA"/>
</dbReference>
<dbReference type="InterPro" id="IPR011583">
    <property type="entry name" value="Chitinase_II/V-like_cat"/>
</dbReference>
<gene>
    <name evidence="4" type="ORF">ACHAXA_010572</name>
</gene>
<feature type="compositionally biased region" description="Pro residues" evidence="1">
    <location>
        <begin position="457"/>
        <end position="552"/>
    </location>
</feature>
<evidence type="ECO:0000259" key="3">
    <source>
        <dbReference type="PROSITE" id="PS51910"/>
    </source>
</evidence>
<feature type="region of interest" description="Disordered" evidence="1">
    <location>
        <begin position="435"/>
        <end position="581"/>
    </location>
</feature>
<dbReference type="SUPFAM" id="SSF51445">
    <property type="entry name" value="(Trans)glycosidases"/>
    <property type="match status" value="1"/>
</dbReference>
<evidence type="ECO:0000256" key="2">
    <source>
        <dbReference type="SAM" id="Phobius"/>
    </source>
</evidence>
<evidence type="ECO:0000313" key="5">
    <source>
        <dbReference type="Proteomes" id="UP001530377"/>
    </source>
</evidence>
<keyword evidence="5" id="KW-1185">Reference proteome</keyword>
<dbReference type="PRINTS" id="PR01217">
    <property type="entry name" value="PRICHEXTENSN"/>
</dbReference>
<reference evidence="4 5" key="1">
    <citation type="submission" date="2024-10" db="EMBL/GenBank/DDBJ databases">
        <title>Updated reference genomes for cyclostephanoid diatoms.</title>
        <authorList>
            <person name="Roberts W.R."/>
            <person name="Alverson A.J."/>
        </authorList>
    </citation>
    <scope>NUCLEOTIDE SEQUENCE [LARGE SCALE GENOMIC DNA]</scope>
    <source>
        <strain evidence="4 5">AJA228-03</strain>
    </source>
</reference>
<dbReference type="InterPro" id="IPR050314">
    <property type="entry name" value="Glycosyl_Hydrlase_18"/>
</dbReference>
<dbReference type="InterPro" id="IPR029070">
    <property type="entry name" value="Chitinase_insertion_sf"/>
</dbReference>
<accession>A0ABD3RZ96</accession>
<feature type="domain" description="GH18" evidence="3">
    <location>
        <begin position="63"/>
        <end position="373"/>
    </location>
</feature>
<keyword evidence="2" id="KW-1133">Transmembrane helix</keyword>
<dbReference type="Proteomes" id="UP001530377">
    <property type="component" value="Unassembled WGS sequence"/>
</dbReference>
<evidence type="ECO:0000313" key="4">
    <source>
        <dbReference type="EMBL" id="KAL3817553.1"/>
    </source>
</evidence>
<sequence length="722" mass="77659">STCTIITTSPSRPTILPRALSSIQGKGTRFIMSMNVILAAAIILVVIPTSVDAWTKRKEAHGKTVIAYYASWQWYDRDSEAKPSNLDHTKVTRYNFAFFQPNAKGDIFGTDSWADPNVLYGDQNWNPAPGDPLYCSWNVAGKPPACSARKTETGLIEQAHADGVEVYPSIGGWTLSNLFPALAANPTARVAFANNCVKLIETYDFDGIDIETWNKVTGPNAPLYDMTGSPDLSVHSCVELWKKGGGRPEQINIGLPFYGRSFAGSSITGFGQRHSMAPDLATWGDDEGSPQYFNILEKLSSFTTAWDNQTHTAYAYSYAGFLSYDDERAICDKTEYAVNNKLNGFIIWEISGDLLLDGTTPLLDAMNSKLNDPAVKCESVSTTNSAANNGGNDVKEEGTWYPSINLCTSASPPPFYISTFFLTEAECCAKNYCKPPDSTSSPTPPPISPSISLPSSSPTPPPNSSPTPPNATPSPTPPPISPPILLPSSSPTPPPNSSPTPPNATPSPTPPPISPPILLPSSSPTPPSNSSPTPPDATPSPTPPPISSPTPPTISSSSPPSISSLNPPPILSPTLQGNAITPETTPTLVTQLETSQQTTRPTLEFDLNLTNGDLTGDWDVVMNIYPDFGSESCRNDGNAPRWIPQNMMKSSKFECCSSYFPSSVEICGANNPFYPNFQASSCTNDGKHPKWMGGDYLVETMAQCCNSFFRDSNLKRCNSARS</sequence>
<protein>
    <recommendedName>
        <fullName evidence="3">GH18 domain-containing protein</fullName>
    </recommendedName>
</protein>
<dbReference type="SUPFAM" id="SSF54556">
    <property type="entry name" value="Chitinase insertion domain"/>
    <property type="match status" value="1"/>
</dbReference>
<name>A0ABD3RZ96_9STRA</name>
<dbReference type="AlphaFoldDB" id="A0ABD3RZ96"/>
<dbReference type="InterPro" id="IPR017853">
    <property type="entry name" value="GH"/>
</dbReference>
<dbReference type="Pfam" id="PF00704">
    <property type="entry name" value="Glyco_hydro_18"/>
    <property type="match status" value="2"/>
</dbReference>
<dbReference type="PROSITE" id="PS51910">
    <property type="entry name" value="GH18_2"/>
    <property type="match status" value="1"/>
</dbReference>
<proteinExistence type="predicted"/>
<dbReference type="Gene3D" id="3.10.50.10">
    <property type="match status" value="1"/>
</dbReference>
<keyword evidence="2" id="KW-0812">Transmembrane</keyword>
<organism evidence="4 5">
    <name type="scientific">Cyclostephanos tholiformis</name>
    <dbReference type="NCBI Taxonomy" id="382380"/>
    <lineage>
        <taxon>Eukaryota</taxon>
        <taxon>Sar</taxon>
        <taxon>Stramenopiles</taxon>
        <taxon>Ochrophyta</taxon>
        <taxon>Bacillariophyta</taxon>
        <taxon>Coscinodiscophyceae</taxon>
        <taxon>Thalassiosirophycidae</taxon>
        <taxon>Stephanodiscales</taxon>
        <taxon>Stephanodiscaceae</taxon>
        <taxon>Cyclostephanos</taxon>
    </lineage>
</organism>